<organism evidence="8 9">
    <name type="scientific">Sphaerochaeta associata</name>
    <dbReference type="NCBI Taxonomy" id="1129264"/>
    <lineage>
        <taxon>Bacteria</taxon>
        <taxon>Pseudomonadati</taxon>
        <taxon>Spirochaetota</taxon>
        <taxon>Spirochaetia</taxon>
        <taxon>Spirochaetales</taxon>
        <taxon>Sphaerochaetaceae</taxon>
        <taxon>Sphaerochaeta</taxon>
    </lineage>
</organism>
<keyword evidence="4" id="KW-0597">Phosphoprotein</keyword>
<feature type="domain" description="HTH araC/xylS-type" evidence="6">
    <location>
        <begin position="166"/>
        <end position="264"/>
    </location>
</feature>
<dbReference type="PROSITE" id="PS01124">
    <property type="entry name" value="HTH_ARAC_FAMILY_2"/>
    <property type="match status" value="1"/>
</dbReference>
<dbReference type="Proteomes" id="UP000829708">
    <property type="component" value="Chromosome"/>
</dbReference>
<dbReference type="PROSITE" id="PS00041">
    <property type="entry name" value="HTH_ARAC_FAMILY_1"/>
    <property type="match status" value="1"/>
</dbReference>
<reference evidence="9" key="1">
    <citation type="journal article" date="2024" name="J Bioinform Genom">
        <title>Complete genome sequence of the type strain bacterium Sphaerochaeta associata GLS2t (VKM B-2742)t.</title>
        <authorList>
            <person name="Troshina O.Y."/>
            <person name="Tepeeva A.N."/>
            <person name="Arzamasceva V.O."/>
            <person name="Whitman W.B."/>
            <person name="Varghese N."/>
            <person name="Shapiro N."/>
            <person name="Woyke T."/>
            <person name="Kripides N.C."/>
            <person name="Vasilenko O.V."/>
        </authorList>
    </citation>
    <scope>NUCLEOTIDE SEQUENCE [LARGE SCALE GENOMIC DNA]</scope>
    <source>
        <strain evidence="9">GLS2T</strain>
    </source>
</reference>
<dbReference type="SMART" id="SM00342">
    <property type="entry name" value="HTH_ARAC"/>
    <property type="match status" value="1"/>
</dbReference>
<dbReference type="PANTHER" id="PTHR43280:SF2">
    <property type="entry name" value="HTH-TYPE TRANSCRIPTIONAL REGULATOR EXSA"/>
    <property type="match status" value="1"/>
</dbReference>
<dbReference type="Gene3D" id="1.10.10.60">
    <property type="entry name" value="Homeodomain-like"/>
    <property type="match status" value="2"/>
</dbReference>
<name>A0ABY4D9A0_9SPIR</name>
<dbReference type="EMBL" id="CP094929">
    <property type="protein sequence ID" value="UOM50726.1"/>
    <property type="molecule type" value="Genomic_DNA"/>
</dbReference>
<gene>
    <name evidence="8" type="ORF">MUG09_14270</name>
</gene>
<keyword evidence="2" id="KW-0238">DNA-binding</keyword>
<keyword evidence="1" id="KW-0805">Transcription regulation</keyword>
<dbReference type="PANTHER" id="PTHR43280">
    <property type="entry name" value="ARAC-FAMILY TRANSCRIPTIONAL REGULATOR"/>
    <property type="match status" value="1"/>
</dbReference>
<dbReference type="SUPFAM" id="SSF52172">
    <property type="entry name" value="CheY-like"/>
    <property type="match status" value="1"/>
</dbReference>
<keyword evidence="3" id="KW-0804">Transcription</keyword>
<dbReference type="SMART" id="SM00448">
    <property type="entry name" value="REC"/>
    <property type="match status" value="1"/>
</dbReference>
<evidence type="ECO:0000313" key="8">
    <source>
        <dbReference type="EMBL" id="UOM50726.1"/>
    </source>
</evidence>
<evidence type="ECO:0000256" key="2">
    <source>
        <dbReference type="ARBA" id="ARBA00023125"/>
    </source>
</evidence>
<dbReference type="InterPro" id="IPR009057">
    <property type="entry name" value="Homeodomain-like_sf"/>
</dbReference>
<dbReference type="CDD" id="cd17536">
    <property type="entry name" value="REC_YesN-like"/>
    <property type="match status" value="1"/>
</dbReference>
<dbReference type="Gene3D" id="3.40.50.2300">
    <property type="match status" value="1"/>
</dbReference>
<evidence type="ECO:0000256" key="1">
    <source>
        <dbReference type="ARBA" id="ARBA00023015"/>
    </source>
</evidence>
<dbReference type="InterPro" id="IPR011006">
    <property type="entry name" value="CheY-like_superfamily"/>
</dbReference>
<protein>
    <submittedName>
        <fullName evidence="8">Response regulator</fullName>
    </submittedName>
</protein>
<evidence type="ECO:0000256" key="3">
    <source>
        <dbReference type="ARBA" id="ARBA00023163"/>
    </source>
</evidence>
<accession>A0ABY4D9A0</accession>
<sequence length="266" mass="30450">MEERLKVLVAEDETILRKGLILTTDWKALGMVVIAEADNGIDAQELALKLEPDILVTDIAMPGMDGLELIGILSDQLPDCECIIISGHAQFSYAQKALGYGVKGYILKPIDPKELMVVLSKAAKEIYNRKQEREKDLELEQLRELSERFLPTKVSTTKDYRDQYIQKAISVIEQHYAEHLNVADIAEHMGLSERTLSNLFKDRTGYTFLEYLTLYRMRIATSLLQQKERQVGEVALLVGYKDYRYFCKIFKSCFNVTPLEFKKGEL</sequence>
<proteinExistence type="predicted"/>
<feature type="coiled-coil region" evidence="5">
    <location>
        <begin position="120"/>
        <end position="148"/>
    </location>
</feature>
<feature type="domain" description="Response regulatory" evidence="7">
    <location>
        <begin position="6"/>
        <end position="123"/>
    </location>
</feature>
<evidence type="ECO:0000313" key="9">
    <source>
        <dbReference type="Proteomes" id="UP000829708"/>
    </source>
</evidence>
<dbReference type="PROSITE" id="PS50110">
    <property type="entry name" value="RESPONSE_REGULATORY"/>
    <property type="match status" value="1"/>
</dbReference>
<dbReference type="Pfam" id="PF12833">
    <property type="entry name" value="HTH_18"/>
    <property type="match status" value="1"/>
</dbReference>
<dbReference type="InterPro" id="IPR018062">
    <property type="entry name" value="HTH_AraC-typ_CS"/>
</dbReference>
<dbReference type="RefSeq" id="WP_244772113.1">
    <property type="nucleotide sequence ID" value="NZ_CP094929.1"/>
</dbReference>
<dbReference type="Pfam" id="PF00072">
    <property type="entry name" value="Response_reg"/>
    <property type="match status" value="1"/>
</dbReference>
<keyword evidence="5" id="KW-0175">Coiled coil</keyword>
<dbReference type="SUPFAM" id="SSF46689">
    <property type="entry name" value="Homeodomain-like"/>
    <property type="match status" value="2"/>
</dbReference>
<dbReference type="InterPro" id="IPR018060">
    <property type="entry name" value="HTH_AraC"/>
</dbReference>
<evidence type="ECO:0000259" key="7">
    <source>
        <dbReference type="PROSITE" id="PS50110"/>
    </source>
</evidence>
<evidence type="ECO:0000256" key="4">
    <source>
        <dbReference type="PROSITE-ProRule" id="PRU00169"/>
    </source>
</evidence>
<feature type="modified residue" description="4-aspartylphosphate" evidence="4">
    <location>
        <position position="58"/>
    </location>
</feature>
<dbReference type="InterPro" id="IPR001789">
    <property type="entry name" value="Sig_transdc_resp-reg_receiver"/>
</dbReference>
<evidence type="ECO:0000256" key="5">
    <source>
        <dbReference type="SAM" id="Coils"/>
    </source>
</evidence>
<keyword evidence="9" id="KW-1185">Reference proteome</keyword>
<evidence type="ECO:0000259" key="6">
    <source>
        <dbReference type="PROSITE" id="PS01124"/>
    </source>
</evidence>